<organism evidence="2 3">
    <name type="scientific">Aspergillus cavernicola</name>
    <dbReference type="NCBI Taxonomy" id="176166"/>
    <lineage>
        <taxon>Eukaryota</taxon>
        <taxon>Fungi</taxon>
        <taxon>Dikarya</taxon>
        <taxon>Ascomycota</taxon>
        <taxon>Pezizomycotina</taxon>
        <taxon>Eurotiomycetes</taxon>
        <taxon>Eurotiomycetidae</taxon>
        <taxon>Eurotiales</taxon>
        <taxon>Aspergillaceae</taxon>
        <taxon>Aspergillus</taxon>
        <taxon>Aspergillus subgen. Nidulantes</taxon>
    </lineage>
</organism>
<reference evidence="2 3" key="1">
    <citation type="submission" date="2024-07" db="EMBL/GenBank/DDBJ databases">
        <title>Section-level genome sequencing and comparative genomics of Aspergillus sections Usti and Cavernicolus.</title>
        <authorList>
            <consortium name="Lawrence Berkeley National Laboratory"/>
            <person name="Nybo J.L."/>
            <person name="Vesth T.C."/>
            <person name="Theobald S."/>
            <person name="Frisvad J.C."/>
            <person name="Larsen T.O."/>
            <person name="Kjaerboelling I."/>
            <person name="Rothschild-Mancinelli K."/>
            <person name="Lyhne E.K."/>
            <person name="Kogle M.E."/>
            <person name="Barry K."/>
            <person name="Clum A."/>
            <person name="Na H."/>
            <person name="Ledsgaard L."/>
            <person name="Lin J."/>
            <person name="Lipzen A."/>
            <person name="Kuo A."/>
            <person name="Riley R."/>
            <person name="Mondo S."/>
            <person name="LaButti K."/>
            <person name="Haridas S."/>
            <person name="Pangalinan J."/>
            <person name="Salamov A.A."/>
            <person name="Simmons B.A."/>
            <person name="Magnuson J.K."/>
            <person name="Chen J."/>
            <person name="Drula E."/>
            <person name="Henrissat B."/>
            <person name="Wiebenga A."/>
            <person name="Lubbers R.J."/>
            <person name="Gomes A.C."/>
            <person name="Makela M.R."/>
            <person name="Stajich J."/>
            <person name="Grigoriev I.V."/>
            <person name="Mortensen U.H."/>
            <person name="De vries R.P."/>
            <person name="Baker S.E."/>
            <person name="Andersen M.R."/>
        </authorList>
    </citation>
    <scope>NUCLEOTIDE SEQUENCE [LARGE SCALE GENOMIC DNA]</scope>
    <source>
        <strain evidence="2 3">CBS 600.67</strain>
    </source>
</reference>
<proteinExistence type="predicted"/>
<evidence type="ECO:0000313" key="3">
    <source>
        <dbReference type="Proteomes" id="UP001610335"/>
    </source>
</evidence>
<dbReference type="Proteomes" id="UP001610335">
    <property type="component" value="Unassembled WGS sequence"/>
</dbReference>
<gene>
    <name evidence="2" type="ORF">BDW59DRAFT_135197</name>
</gene>
<name>A0ABR4HNF2_9EURO</name>
<keyword evidence="3" id="KW-1185">Reference proteome</keyword>
<accession>A0ABR4HNF2</accession>
<evidence type="ECO:0000256" key="1">
    <source>
        <dbReference type="SAM" id="MobiDB-lite"/>
    </source>
</evidence>
<protein>
    <submittedName>
        <fullName evidence="2">Uncharacterized protein</fullName>
    </submittedName>
</protein>
<sequence length="252" mass="28228">MSAIPPPHGLSKQPDNTPESLKKLQEEISQNLAAILQAVETGNSELATQLKTEHKELFQKAADEAKSLGLMTNPNIKKPEREVPKPVQNLREDLKTTAAAYNKSVEDGNHELAQELRTKLNELRKSVHDPSKTYSTLLGASNIWVEIHNQGWNYIRNSHKWDVPHGNWVGGPVSDYIAPYGVCYMQMTGDFFHGVNATTKWEWDGPNLGGLTAWWWVCSGDSGAGEENTGRSYHVWNGNILRFYFGSFTGTY</sequence>
<feature type="region of interest" description="Disordered" evidence="1">
    <location>
        <begin position="1"/>
        <end position="22"/>
    </location>
</feature>
<dbReference type="SUPFAM" id="SSF58113">
    <property type="entry name" value="Apolipoprotein A-I"/>
    <property type="match status" value="1"/>
</dbReference>
<comment type="caution">
    <text evidence="2">The sequence shown here is derived from an EMBL/GenBank/DDBJ whole genome shotgun (WGS) entry which is preliminary data.</text>
</comment>
<evidence type="ECO:0000313" key="2">
    <source>
        <dbReference type="EMBL" id="KAL2817012.1"/>
    </source>
</evidence>
<dbReference type="EMBL" id="JBFXLS010000096">
    <property type="protein sequence ID" value="KAL2817012.1"/>
    <property type="molecule type" value="Genomic_DNA"/>
</dbReference>